<feature type="compositionally biased region" description="Low complexity" evidence="1">
    <location>
        <begin position="402"/>
        <end position="429"/>
    </location>
</feature>
<comment type="caution">
    <text evidence="3">The sequence shown here is derived from an EMBL/GenBank/DDBJ whole genome shotgun (WGS) entry which is preliminary data.</text>
</comment>
<evidence type="ECO:0000256" key="1">
    <source>
        <dbReference type="SAM" id="MobiDB-lite"/>
    </source>
</evidence>
<evidence type="ECO:0000313" key="6">
    <source>
        <dbReference type="Proteomes" id="UP001162889"/>
    </source>
</evidence>
<name>A0AA41H907_9BURK</name>
<feature type="compositionally biased region" description="Low complexity" evidence="1">
    <location>
        <begin position="351"/>
        <end position="363"/>
    </location>
</feature>
<accession>A0AA41H907</accession>
<feature type="compositionally biased region" description="Low complexity" evidence="1">
    <location>
        <begin position="329"/>
        <end position="338"/>
    </location>
</feature>
<evidence type="ECO:0000313" key="5">
    <source>
        <dbReference type="Proteomes" id="UP001155901"/>
    </source>
</evidence>
<dbReference type="Proteomes" id="UP001162889">
    <property type="component" value="Unassembled WGS sequence"/>
</dbReference>
<keyword evidence="4" id="KW-0378">Hydrolase</keyword>
<sequence>MSKGDIDAFLKALFQREAGKNTQVINYAGYIGKYQFGESALVDLGYYTADGTKENDWDGKWTGKHGIKQRSDFLGSEQAQDVAAKEWVELLCKRMKKMKLDAYIGKTIKGIKITESGIIAGAHLKGFGNDKHPGVAQFLRSNGAIDATDGLKTSVSHYVELLADYDLGCCNKLTVAFAEKKTGAPISGLDVLVEKNGKPHASAKTDGNGVLPPVHGFSAGDQYRIFVAKLSGGYKLLKAGVMRDVDASLAFLSPKAKTTTSTDQHKGPPAEKKAPPAPAPPKPAPKVERPKDRPEFTSIKPIEPDLLDKNSAIWDRLQALPAVAVEPFAASSETSSAEPPIPVTAAESEEAPQPAAETAPQTSVEQAKVAAAEATPSADSTPAAAASPLPAAIPSPSPSPSSPAVASAAAAPSPAAPPAAQKPAAAAASVEAEKTRSVKGHPKAVAKKAPPPPPPPPPATKMQKTIPGLLFPLEERPAESYHDGARRFGSNRSGGTRKHAGIDLYAPVGTPVRAMADGVVLQVYAFYEGTWVIEVNHGTFIARYGEVAHKGIEVKALDEVKRGQKLGTVGKLNNLDISMLHLELYGTTENPKEKGKALTQKTRQPFQRRDDLINPTESIDQAVLE</sequence>
<evidence type="ECO:0000259" key="2">
    <source>
        <dbReference type="Pfam" id="PF01551"/>
    </source>
</evidence>
<dbReference type="PANTHER" id="PTHR21666">
    <property type="entry name" value="PEPTIDASE-RELATED"/>
    <property type="match status" value="1"/>
</dbReference>
<dbReference type="CDD" id="cd12797">
    <property type="entry name" value="M23_peptidase"/>
    <property type="match status" value="1"/>
</dbReference>
<dbReference type="InterPro" id="IPR016047">
    <property type="entry name" value="M23ase_b-sheet_dom"/>
</dbReference>
<feature type="compositionally biased region" description="Pro residues" evidence="1">
    <location>
        <begin position="391"/>
        <end position="401"/>
    </location>
</feature>
<proteinExistence type="predicted"/>
<feature type="compositionally biased region" description="Pro residues" evidence="1">
    <location>
        <begin position="275"/>
        <end position="284"/>
    </location>
</feature>
<dbReference type="PANTHER" id="PTHR21666:SF270">
    <property type="entry name" value="MUREIN HYDROLASE ACTIVATOR ENVC"/>
    <property type="match status" value="1"/>
</dbReference>
<feature type="compositionally biased region" description="Pro residues" evidence="1">
    <location>
        <begin position="449"/>
        <end position="459"/>
    </location>
</feature>
<dbReference type="Proteomes" id="UP001155901">
    <property type="component" value="Unassembled WGS sequence"/>
</dbReference>
<keyword evidence="6" id="KW-1185">Reference proteome</keyword>
<protein>
    <submittedName>
        <fullName evidence="4">Murein DD-endopeptidase MepM/ murein hydrolase activator NlpD</fullName>
    </submittedName>
    <submittedName>
        <fullName evidence="3">Peptidoglycan DD-metalloendopeptidase family protein</fullName>
    </submittedName>
</protein>
<dbReference type="Pfam" id="PF01551">
    <property type="entry name" value="Peptidase_M23"/>
    <property type="match status" value="1"/>
</dbReference>
<feature type="region of interest" description="Disordered" evidence="1">
    <location>
        <begin position="256"/>
        <end position="303"/>
    </location>
</feature>
<feature type="domain" description="M23ase beta-sheet core" evidence="2">
    <location>
        <begin position="498"/>
        <end position="587"/>
    </location>
</feature>
<evidence type="ECO:0000313" key="3">
    <source>
        <dbReference type="EMBL" id="MBV6322875.1"/>
    </source>
</evidence>
<feature type="region of interest" description="Disordered" evidence="1">
    <location>
        <begin position="591"/>
        <end position="612"/>
    </location>
</feature>
<reference evidence="4" key="2">
    <citation type="submission" date="2022-03" db="EMBL/GenBank/DDBJ databases">
        <title>Genome Encyclopedia of Bacteria and Archaea VI: Functional Genomics of Type Strains.</title>
        <authorList>
            <person name="Whitman W."/>
        </authorList>
    </citation>
    <scope>NUCLEOTIDE SEQUENCE</scope>
    <source>
        <strain evidence="4">HSC-15S17</strain>
    </source>
</reference>
<gene>
    <name evidence="3" type="ORF">KVP70_18245</name>
    <name evidence="4" type="ORF">L1274_001657</name>
</gene>
<feature type="compositionally biased region" description="Basic residues" evidence="1">
    <location>
        <begin position="437"/>
        <end position="446"/>
    </location>
</feature>
<dbReference type="EMBL" id="JAHTGR010000009">
    <property type="protein sequence ID" value="MBV6322875.1"/>
    <property type="molecule type" value="Genomic_DNA"/>
</dbReference>
<feature type="compositionally biased region" description="Basic and acidic residues" evidence="1">
    <location>
        <begin position="285"/>
        <end position="295"/>
    </location>
</feature>
<feature type="region of interest" description="Disordered" evidence="1">
    <location>
        <begin position="329"/>
        <end position="464"/>
    </location>
</feature>
<dbReference type="InterPro" id="IPR050570">
    <property type="entry name" value="Cell_wall_metabolism_enzyme"/>
</dbReference>
<dbReference type="EMBL" id="JALJZU010000003">
    <property type="protein sequence ID" value="MCP2007957.1"/>
    <property type="molecule type" value="Genomic_DNA"/>
</dbReference>
<evidence type="ECO:0000313" key="4">
    <source>
        <dbReference type="EMBL" id="MCP2007957.1"/>
    </source>
</evidence>
<reference evidence="3" key="1">
    <citation type="submission" date="2021-07" db="EMBL/GenBank/DDBJ databases">
        <title>Characterization of violacein-producing bacteria and related species.</title>
        <authorList>
            <person name="Wilson H.S."/>
            <person name="De Leon M.E."/>
        </authorList>
    </citation>
    <scope>NUCLEOTIDE SEQUENCE</scope>
    <source>
        <strain evidence="3">HSC-15S17</strain>
    </source>
</reference>
<feature type="compositionally biased region" description="Low complexity" evidence="1">
    <location>
        <begin position="370"/>
        <end position="390"/>
    </location>
</feature>
<organism evidence="3 5">
    <name type="scientific">Duganella violaceipulchra</name>
    <dbReference type="NCBI Taxonomy" id="2849652"/>
    <lineage>
        <taxon>Bacteria</taxon>
        <taxon>Pseudomonadati</taxon>
        <taxon>Pseudomonadota</taxon>
        <taxon>Betaproteobacteria</taxon>
        <taxon>Burkholderiales</taxon>
        <taxon>Oxalobacteraceae</taxon>
        <taxon>Telluria group</taxon>
        <taxon>Duganella</taxon>
    </lineage>
</organism>
<dbReference type="AlphaFoldDB" id="A0AA41H907"/>
<dbReference type="RefSeq" id="WP_217943617.1">
    <property type="nucleotide sequence ID" value="NZ_JAHTGR010000009.1"/>
</dbReference>
<feature type="compositionally biased region" description="Basic and acidic residues" evidence="1">
    <location>
        <begin position="263"/>
        <end position="274"/>
    </location>
</feature>
<dbReference type="GO" id="GO:0004222">
    <property type="term" value="F:metalloendopeptidase activity"/>
    <property type="evidence" value="ECO:0007669"/>
    <property type="project" value="TreeGrafter"/>
</dbReference>